<accession>A0AAD7D8A8</accession>
<dbReference type="InterPro" id="IPR032675">
    <property type="entry name" value="LRR_dom_sf"/>
</dbReference>
<dbReference type="Proteomes" id="UP001221757">
    <property type="component" value="Unassembled WGS sequence"/>
</dbReference>
<organism evidence="2 3">
    <name type="scientific">Mycena rosella</name>
    <name type="common">Pink bonnet</name>
    <name type="synonym">Agaricus rosellus</name>
    <dbReference type="NCBI Taxonomy" id="1033263"/>
    <lineage>
        <taxon>Eukaryota</taxon>
        <taxon>Fungi</taxon>
        <taxon>Dikarya</taxon>
        <taxon>Basidiomycota</taxon>
        <taxon>Agaricomycotina</taxon>
        <taxon>Agaricomycetes</taxon>
        <taxon>Agaricomycetidae</taxon>
        <taxon>Agaricales</taxon>
        <taxon>Marasmiineae</taxon>
        <taxon>Mycenaceae</taxon>
        <taxon>Mycena</taxon>
    </lineage>
</organism>
<protein>
    <recommendedName>
        <fullName evidence="4">F-box domain-containing protein</fullName>
    </recommendedName>
</protein>
<dbReference type="Gene3D" id="3.80.10.10">
    <property type="entry name" value="Ribonuclease Inhibitor"/>
    <property type="match status" value="1"/>
</dbReference>
<comment type="caution">
    <text evidence="2">The sequence shown here is derived from an EMBL/GenBank/DDBJ whole genome shotgun (WGS) entry which is preliminary data.</text>
</comment>
<dbReference type="EMBL" id="JARKIE010000131">
    <property type="protein sequence ID" value="KAJ7678784.1"/>
    <property type="molecule type" value="Genomic_DNA"/>
</dbReference>
<proteinExistence type="predicted"/>
<evidence type="ECO:0008006" key="4">
    <source>
        <dbReference type="Google" id="ProtNLM"/>
    </source>
</evidence>
<feature type="coiled-coil region" evidence="1">
    <location>
        <begin position="3"/>
        <end position="37"/>
    </location>
</feature>
<gene>
    <name evidence="2" type="ORF">B0H17DRAFT_1182298</name>
</gene>
<evidence type="ECO:0000313" key="3">
    <source>
        <dbReference type="Proteomes" id="UP001221757"/>
    </source>
</evidence>
<sequence>MSVADLQARIETVSGEIDRQKEVLKKLERSKSALQRQLNAVRDPVTRLPLEISSEIFIQCLPSSSNPQPGARDIPMLFLNICNAWTDIALSNLALWEAIHIKYPRAKGFGQLLAIWLSRARNHSLSLSIHGTLGEGDATIVREYAEKLRSLKIHSHDDDYLDLLERMSFPSLKTLEIGILRDAYGEAPCYSLYQTLDILRVAPNLVECTFYNLSTCNDSRTGNLLLPSLRFLAFRGEFQFSDDEILKLLTLPALETLALTMVTVSLNDLASFLKRSSPLLQNLIMIRRYTYQELDFTQLDECLRLVPTLTHLELSGRGEYPAPMFTSLADSPSLLPNLLSIQINCPQQTITHLLYSALVRALSARRTQIICCKINWEDGTEPAFAEEPHAHIREALRGFAADGMQIQLGSRSRNYLYSFSHTLRSSVILN</sequence>
<reference evidence="2" key="1">
    <citation type="submission" date="2023-03" db="EMBL/GenBank/DDBJ databases">
        <title>Massive genome expansion in bonnet fungi (Mycena s.s.) driven by repeated elements and novel gene families across ecological guilds.</title>
        <authorList>
            <consortium name="Lawrence Berkeley National Laboratory"/>
            <person name="Harder C.B."/>
            <person name="Miyauchi S."/>
            <person name="Viragh M."/>
            <person name="Kuo A."/>
            <person name="Thoen E."/>
            <person name="Andreopoulos B."/>
            <person name="Lu D."/>
            <person name="Skrede I."/>
            <person name="Drula E."/>
            <person name="Henrissat B."/>
            <person name="Morin E."/>
            <person name="Kohler A."/>
            <person name="Barry K."/>
            <person name="LaButti K."/>
            <person name="Morin E."/>
            <person name="Salamov A."/>
            <person name="Lipzen A."/>
            <person name="Mereny Z."/>
            <person name="Hegedus B."/>
            <person name="Baldrian P."/>
            <person name="Stursova M."/>
            <person name="Weitz H."/>
            <person name="Taylor A."/>
            <person name="Grigoriev I.V."/>
            <person name="Nagy L.G."/>
            <person name="Martin F."/>
            <person name="Kauserud H."/>
        </authorList>
    </citation>
    <scope>NUCLEOTIDE SEQUENCE</scope>
    <source>
        <strain evidence="2">CBHHK067</strain>
    </source>
</reference>
<keyword evidence="3" id="KW-1185">Reference proteome</keyword>
<dbReference type="AlphaFoldDB" id="A0AAD7D8A8"/>
<evidence type="ECO:0000256" key="1">
    <source>
        <dbReference type="SAM" id="Coils"/>
    </source>
</evidence>
<evidence type="ECO:0000313" key="2">
    <source>
        <dbReference type="EMBL" id="KAJ7678784.1"/>
    </source>
</evidence>
<keyword evidence="1" id="KW-0175">Coiled coil</keyword>
<name>A0AAD7D8A8_MYCRO</name>